<keyword evidence="2" id="KW-1185">Reference proteome</keyword>
<organism evidence="1 2">
    <name type="scientific">Comamonas squillarum</name>
    <dbReference type="NCBI Taxonomy" id="2977320"/>
    <lineage>
        <taxon>Bacteria</taxon>
        <taxon>Pseudomonadati</taxon>
        <taxon>Pseudomonadota</taxon>
        <taxon>Betaproteobacteria</taxon>
        <taxon>Burkholderiales</taxon>
        <taxon>Comamonadaceae</taxon>
        <taxon>Comamonas</taxon>
    </lineage>
</organism>
<evidence type="ECO:0000313" key="2">
    <source>
        <dbReference type="Proteomes" id="UP001058290"/>
    </source>
</evidence>
<dbReference type="Proteomes" id="UP001058290">
    <property type="component" value="Chromosome"/>
</dbReference>
<dbReference type="RefSeq" id="WP_260718636.1">
    <property type="nucleotide sequence ID" value="NZ_CP104377.1"/>
</dbReference>
<evidence type="ECO:0008006" key="3">
    <source>
        <dbReference type="Google" id="ProtNLM"/>
    </source>
</evidence>
<evidence type="ECO:0000313" key="1">
    <source>
        <dbReference type="EMBL" id="UXC17449.1"/>
    </source>
</evidence>
<proteinExistence type="predicted"/>
<dbReference type="EMBL" id="CP104377">
    <property type="protein sequence ID" value="UXC17449.1"/>
    <property type="molecule type" value="Genomic_DNA"/>
</dbReference>
<reference evidence="1" key="1">
    <citation type="submission" date="2022-09" db="EMBL/GenBank/DDBJ databases">
        <title>Bacterial diversity in gut of crayfish and pufferfish.</title>
        <authorList>
            <person name="Huang Y."/>
        </authorList>
    </citation>
    <scope>NUCLEOTIDE SEQUENCE</scope>
    <source>
        <strain evidence="1">PR12</strain>
    </source>
</reference>
<protein>
    <recommendedName>
        <fullName evidence="3">TniQ protein</fullName>
    </recommendedName>
</protein>
<name>A0ABY5ZUU5_9BURK</name>
<accession>A0ABY5ZUU5</accession>
<gene>
    <name evidence="1" type="ORF">N4T19_17330</name>
</gene>
<sequence>MDELQKTYPASGTALLVRPVRKWDECVIGFHGRVAAQNGIRRRELEPLLPRQKVCTHAFGHPLPAWAWKYRGKEYSTSACIHCIWENRYIKQAWRIKLVEVCHVHHTLLKPARGVDNKRCSFDSIYSSLDDPTFRSANTCHANYRDDEWRVFQSIWPWINEQREVGSQELAASTLIATLLQRMAYVRPEDGGTQRQPFLAQVDRWAKSIDLDICASRYGIDELLVRLPSSLHRAAAYRFLNEVVDAEEIQPSVMRELPLHRWLSLLQSLLASGSDALAPDRLSAVDNASLRQRIEDLYVPAEKRQFLLEIFERAATQAERERPKHGRIFKLHKAISLEVVAADICMPHEAIRHLQLGHCQPLVIALRRCDLLRAWQTGPHQFYLRSQMEGMLEKLTRHAHPFEGQTALSLNEPAFYQGIHDQAIEELLSSISMGKAMVWHDPKCPGLEGIKVPRSIRTELAARTRQLDAEKSS</sequence>